<accession>A0A1W2EIL9</accession>
<reference evidence="4 5" key="1">
    <citation type="submission" date="2017-04" db="EMBL/GenBank/DDBJ databases">
        <authorList>
            <person name="Afonso C.L."/>
            <person name="Miller P.J."/>
            <person name="Scott M.A."/>
            <person name="Spackman E."/>
            <person name="Goraichik I."/>
            <person name="Dimitrov K.M."/>
            <person name="Suarez D.L."/>
            <person name="Swayne D.E."/>
        </authorList>
    </citation>
    <scope>NUCLEOTIDE SEQUENCE [LARGE SCALE GENOMIC DNA]</scope>
    <source>
        <strain evidence="4 5">CGMCC 1.12644</strain>
    </source>
</reference>
<gene>
    <name evidence="2" type="primary">ureD</name>
    <name evidence="4" type="ORF">SAMN06295998_13011</name>
</gene>
<comment type="subcellular location">
    <subcellularLocation>
        <location evidence="2">Cytoplasm</location>
    </subcellularLocation>
</comment>
<dbReference type="Proteomes" id="UP000192330">
    <property type="component" value="Unassembled WGS sequence"/>
</dbReference>
<protein>
    <recommendedName>
        <fullName evidence="2">Urease accessory protein UreD</fullName>
    </recommendedName>
</protein>
<sequence length="276" mass="28404">MYDSSRHNPTHGPIGAMSARAVLSSELGPKGSSRIGTLRSDGPLVLRKSNPKGPEPLAHRRPDVARVALAAGTAGPLGGDDYALDVLVGAGSTLVLQEVSAMLVLPGLGGAGSHMAISVTVEAGATFIWLAEPIIAAHRCNHRHDVRIALAPDARMILREEMLLGRHGEAAGDFASRLRVTRGGAALYDQQINFGPGSDGWGGAAVLGKNRAVGSVIAVDPDWSDAVPAALPYDTNAALTPLAGPGVAIGAVAPHSLSLRHLLTRGINELGPPWAI</sequence>
<keyword evidence="2" id="KW-0996">Nickel insertion</keyword>
<dbReference type="GO" id="GO:0016151">
    <property type="term" value="F:nickel cation binding"/>
    <property type="evidence" value="ECO:0007669"/>
    <property type="project" value="UniProtKB-UniRule"/>
</dbReference>
<keyword evidence="2" id="KW-0963">Cytoplasm</keyword>
<dbReference type="STRING" id="1387277.SAMN06295998_13011"/>
<dbReference type="OrthoDB" id="9798842at2"/>
<dbReference type="EMBL" id="FWYD01000030">
    <property type="protein sequence ID" value="SMD09541.1"/>
    <property type="molecule type" value="Genomic_DNA"/>
</dbReference>
<comment type="subunit">
    <text evidence="2">UreD, UreF and UreG form a complex that acts as a GTP-hydrolysis-dependent molecular chaperone, activating the urease apoprotein by helping to assemble the nickel containing metallocenter of UreC. The UreE protein probably delivers the nickel.</text>
</comment>
<dbReference type="HAMAP" id="MF_01384">
    <property type="entry name" value="UreD"/>
    <property type="match status" value="1"/>
</dbReference>
<evidence type="ECO:0000313" key="5">
    <source>
        <dbReference type="Proteomes" id="UP000192330"/>
    </source>
</evidence>
<keyword evidence="1 2" id="KW-0143">Chaperone</keyword>
<dbReference type="RefSeq" id="WP_084354947.1">
    <property type="nucleotide sequence ID" value="NZ_FWYD01000030.1"/>
</dbReference>
<dbReference type="InterPro" id="IPR002669">
    <property type="entry name" value="UreD"/>
</dbReference>
<dbReference type="Pfam" id="PF01774">
    <property type="entry name" value="UreD"/>
    <property type="match status" value="1"/>
</dbReference>
<keyword evidence="5" id="KW-1185">Reference proteome</keyword>
<feature type="region of interest" description="Disordered" evidence="3">
    <location>
        <begin position="27"/>
        <end position="60"/>
    </location>
</feature>
<organism evidence="4 5">
    <name type="scientific">Primorskyibacter flagellatus</name>
    <dbReference type="NCBI Taxonomy" id="1387277"/>
    <lineage>
        <taxon>Bacteria</taxon>
        <taxon>Pseudomonadati</taxon>
        <taxon>Pseudomonadota</taxon>
        <taxon>Alphaproteobacteria</taxon>
        <taxon>Rhodobacterales</taxon>
        <taxon>Roseobacteraceae</taxon>
        <taxon>Primorskyibacter</taxon>
    </lineage>
</organism>
<evidence type="ECO:0000256" key="2">
    <source>
        <dbReference type="HAMAP-Rule" id="MF_01384"/>
    </source>
</evidence>
<dbReference type="GO" id="GO:0005737">
    <property type="term" value="C:cytoplasm"/>
    <property type="evidence" value="ECO:0007669"/>
    <property type="project" value="UniProtKB-SubCell"/>
</dbReference>
<evidence type="ECO:0000256" key="1">
    <source>
        <dbReference type="ARBA" id="ARBA00023186"/>
    </source>
</evidence>
<proteinExistence type="inferred from homology"/>
<evidence type="ECO:0000256" key="3">
    <source>
        <dbReference type="SAM" id="MobiDB-lite"/>
    </source>
</evidence>
<dbReference type="AlphaFoldDB" id="A0A1W2EIL9"/>
<comment type="similarity">
    <text evidence="2">Belongs to the UreD family.</text>
</comment>
<comment type="function">
    <text evidence="2">Required for maturation of urease via the functional incorporation of the urease nickel metallocenter.</text>
</comment>
<evidence type="ECO:0000313" key="4">
    <source>
        <dbReference type="EMBL" id="SMD09541.1"/>
    </source>
</evidence>
<name>A0A1W2EIL9_9RHOB</name>